<evidence type="ECO:0000256" key="17">
    <source>
        <dbReference type="ARBA" id="ARBA00023136"/>
    </source>
</evidence>
<dbReference type="Gene3D" id="3.30.200.20">
    <property type="entry name" value="Phosphorylase Kinase, domain 1"/>
    <property type="match status" value="1"/>
</dbReference>
<dbReference type="RefSeq" id="XP_038872597.1">
    <property type="nucleotide sequence ID" value="XM_039016669.1"/>
</dbReference>
<dbReference type="InterPro" id="IPR017892">
    <property type="entry name" value="Pkinase_C"/>
</dbReference>
<dbReference type="GO" id="GO:0005886">
    <property type="term" value="C:plasma membrane"/>
    <property type="evidence" value="ECO:0007669"/>
    <property type="project" value="UniProtKB-SubCell"/>
</dbReference>
<dbReference type="Pfam" id="PF00069">
    <property type="entry name" value="Pkinase"/>
    <property type="match status" value="1"/>
</dbReference>
<dbReference type="CDD" id="cd20834">
    <property type="entry name" value="C1_nPKC_theta-like_rpt1"/>
    <property type="match status" value="1"/>
</dbReference>
<dbReference type="Proteomes" id="UP000808372">
    <property type="component" value="Chromosome 20"/>
</dbReference>
<dbReference type="SMART" id="SM00133">
    <property type="entry name" value="S_TK_X"/>
    <property type="match status" value="1"/>
</dbReference>
<dbReference type="SUPFAM" id="SSF57889">
    <property type="entry name" value="Cysteine-rich domain"/>
    <property type="match status" value="2"/>
</dbReference>
<accession>A0A8U1H8I7</accession>
<evidence type="ECO:0000259" key="25">
    <source>
        <dbReference type="PROSITE" id="PS50081"/>
    </source>
</evidence>
<evidence type="ECO:0000256" key="20">
    <source>
        <dbReference type="PIRNR" id="PIRNR000551"/>
    </source>
</evidence>
<dbReference type="CDD" id="cd20837">
    <property type="entry name" value="C1_nPKC_theta-like_rpt2"/>
    <property type="match status" value="1"/>
</dbReference>
<keyword evidence="17" id="KW-0472">Membrane</keyword>
<name>A0A8U1H8I7_SALNM</name>
<dbReference type="SUPFAM" id="SSF56112">
    <property type="entry name" value="Protein kinase-like (PK-like)"/>
    <property type="match status" value="1"/>
</dbReference>
<evidence type="ECO:0000256" key="7">
    <source>
        <dbReference type="ARBA" id="ARBA00022527"/>
    </source>
</evidence>
<dbReference type="InterPro" id="IPR000719">
    <property type="entry name" value="Prot_kinase_dom"/>
</dbReference>
<dbReference type="InterPro" id="IPR014376">
    <property type="entry name" value="Prot_kin_PKC_delta"/>
</dbReference>
<dbReference type="PROSITE" id="PS50011">
    <property type="entry name" value="PROTEIN_KINASE_DOM"/>
    <property type="match status" value="1"/>
</dbReference>
<dbReference type="GeneID" id="120065610"/>
<keyword evidence="6" id="KW-0963">Cytoplasm</keyword>
<evidence type="ECO:0000259" key="24">
    <source>
        <dbReference type="PROSITE" id="PS50011"/>
    </source>
</evidence>
<keyword evidence="9 20" id="KW-0808">Transferase</keyword>
<feature type="domain" description="AGC-kinase C-terminal" evidence="26">
    <location>
        <begin position="621"/>
        <end position="692"/>
    </location>
</feature>
<dbReference type="Gene3D" id="2.60.40.150">
    <property type="entry name" value="C2 domain"/>
    <property type="match status" value="1"/>
</dbReference>
<dbReference type="PROSITE" id="PS00108">
    <property type="entry name" value="PROTEIN_KINASE_ST"/>
    <property type="match status" value="1"/>
</dbReference>
<evidence type="ECO:0000256" key="23">
    <source>
        <dbReference type="PROSITE-ProRule" id="PRU10141"/>
    </source>
</evidence>
<dbReference type="PROSITE" id="PS00107">
    <property type="entry name" value="PROTEIN_KINASE_ATP"/>
    <property type="match status" value="1"/>
</dbReference>
<dbReference type="InterPro" id="IPR035892">
    <property type="entry name" value="C2_domain_sf"/>
</dbReference>
<evidence type="ECO:0000256" key="9">
    <source>
        <dbReference type="ARBA" id="ARBA00022679"/>
    </source>
</evidence>
<dbReference type="InterPro" id="IPR000961">
    <property type="entry name" value="AGC-kinase_C"/>
</dbReference>
<evidence type="ECO:0000313" key="27">
    <source>
        <dbReference type="Proteomes" id="UP000808372"/>
    </source>
</evidence>
<keyword evidence="11" id="KW-0677">Repeat</keyword>
<evidence type="ECO:0000313" key="28">
    <source>
        <dbReference type="RefSeq" id="XP_038872597.1"/>
    </source>
</evidence>
<dbReference type="EC" id="2.7.11.13" evidence="4 20"/>
<evidence type="ECO:0000256" key="8">
    <source>
        <dbReference type="ARBA" id="ARBA00022553"/>
    </source>
</evidence>
<sequence length="693" mass="78932">MEPFLRIAFNAFDVGVLPPLTNAPFCAIKMKESLSTERGKTLVQRKPTMYPAWKSCFDAHIYEGRVLQVILMKTTEEPLAEATVGVSVLAERCKKGNGCAEFWVDLQPSGKVQMAIQFFTQDTDTAAAFKSTVKTREGEDVPMTLNRRKAIKQPKVHFIKNHEFTATFFGQPTFCSVCREFVWGLNKQGYKCRQCNAAIHKKCIDKIIGRCTGTAENSRDTVFQKERFKIDMPHRFKSHNYLSPTFCDHCGSMLWGMVKQGIKCEDCSMNIHHKCQKKVGNLCGINQKLLSEALNQVSQKSISRSESNKSESTDIGIYQDLPGPIYQDNKSPVADPSEANEKLWEGGKVPAPTSITPTIHLTIDDFVFHKVLGKGSFGKVLLAELKGRGEYFAVKALKKDVVLMDDDVECTMVEKRVLALAWDNPFLAHLYSTFQTREHLFFVMEYLNGGDLMFHIQDKGRFDLHRATFYSAEIVIGLQFLHSKGIIYRDLKLDNVMLDRDGHIKIADFGMCKENMFGENRATTFCGTPDYIAPEILLGQKYTFSVDWWSFGVLVYEMLIGQSPFQGDDEEELFESIRMDVPHYPGWLTKEAKDLLERLFERDPINRLGVVGNIQAHSFFKTLNWPALEKRELEPPFKPKVKAPNDCSNFDREFLREKPRLSHTDKNLIDSMDQAAFAGFSFINPKMECIMVN</sequence>
<dbReference type="PANTHER" id="PTHR24351">
    <property type="entry name" value="RIBOSOMAL PROTEIN S6 KINASE"/>
    <property type="match status" value="1"/>
</dbReference>
<dbReference type="Gene3D" id="3.30.60.20">
    <property type="match status" value="2"/>
</dbReference>
<evidence type="ECO:0000256" key="2">
    <source>
        <dbReference type="ARBA" id="ARBA00004496"/>
    </source>
</evidence>
<evidence type="ECO:0000256" key="12">
    <source>
        <dbReference type="ARBA" id="ARBA00022741"/>
    </source>
</evidence>
<evidence type="ECO:0000256" key="13">
    <source>
        <dbReference type="ARBA" id="ARBA00022771"/>
    </source>
</evidence>
<evidence type="ECO:0000256" key="21">
    <source>
        <dbReference type="PIRSR" id="PIRSR000551-50"/>
    </source>
</evidence>
<dbReference type="Pfam" id="PF00433">
    <property type="entry name" value="Pkinase_C"/>
    <property type="match status" value="1"/>
</dbReference>
<dbReference type="GO" id="GO:0005524">
    <property type="term" value="F:ATP binding"/>
    <property type="evidence" value="ECO:0007669"/>
    <property type="project" value="UniProtKB-UniRule"/>
</dbReference>
<dbReference type="AlphaFoldDB" id="A0A8U1H8I7"/>
<keyword evidence="14 20" id="KW-0418">Kinase</keyword>
<evidence type="ECO:0000256" key="10">
    <source>
        <dbReference type="ARBA" id="ARBA00022723"/>
    </source>
</evidence>
<keyword evidence="16 20" id="KW-0067">ATP-binding</keyword>
<feature type="active site" description="Proton acceptor" evidence="21">
    <location>
        <position position="490"/>
    </location>
</feature>
<evidence type="ECO:0000256" key="11">
    <source>
        <dbReference type="ARBA" id="ARBA00022737"/>
    </source>
</evidence>
<proteinExistence type="inferred from homology"/>
<dbReference type="InterPro" id="IPR011009">
    <property type="entry name" value="Kinase-like_dom_sf"/>
</dbReference>
<evidence type="ECO:0000256" key="3">
    <source>
        <dbReference type="ARBA" id="ARBA00005490"/>
    </source>
</evidence>
<evidence type="ECO:0000256" key="19">
    <source>
        <dbReference type="ARBA" id="ARBA00047470"/>
    </source>
</evidence>
<feature type="binding site" evidence="22 23">
    <location>
        <position position="395"/>
    </location>
    <ligand>
        <name>ATP</name>
        <dbReference type="ChEBI" id="CHEBI:30616"/>
    </ligand>
</feature>
<dbReference type="PRINTS" id="PR00008">
    <property type="entry name" value="DAGPEDOMAIN"/>
</dbReference>
<keyword evidence="15" id="KW-0862">Zinc</keyword>
<dbReference type="Gene3D" id="1.10.510.10">
    <property type="entry name" value="Transferase(Phosphotransferase) domain 1"/>
    <property type="match status" value="1"/>
</dbReference>
<dbReference type="PROSITE" id="PS51285">
    <property type="entry name" value="AGC_KINASE_CTER"/>
    <property type="match status" value="1"/>
</dbReference>
<evidence type="ECO:0000256" key="22">
    <source>
        <dbReference type="PIRSR" id="PIRSR000551-51"/>
    </source>
</evidence>
<keyword evidence="10" id="KW-0479">Metal-binding</keyword>
<dbReference type="GO" id="GO:0005737">
    <property type="term" value="C:cytoplasm"/>
    <property type="evidence" value="ECO:0007669"/>
    <property type="project" value="UniProtKB-SubCell"/>
</dbReference>
<keyword evidence="8" id="KW-0597">Phosphoprotein</keyword>
<dbReference type="FunFam" id="3.30.200.20:FF:000360">
    <property type="entry name" value="Protein kinase C"/>
    <property type="match status" value="1"/>
</dbReference>
<dbReference type="InterPro" id="IPR017441">
    <property type="entry name" value="Protein_kinase_ATP_BS"/>
</dbReference>
<dbReference type="SMART" id="SM00220">
    <property type="entry name" value="S_TKc"/>
    <property type="match status" value="1"/>
</dbReference>
<dbReference type="FunFam" id="3.30.60.20:FF:000003">
    <property type="entry name" value="Protein kinase C delta"/>
    <property type="match status" value="1"/>
</dbReference>
<feature type="domain" description="Protein kinase" evidence="24">
    <location>
        <begin position="366"/>
        <end position="620"/>
    </location>
</feature>
<dbReference type="KEGG" id="snh:120065610"/>
<dbReference type="PROSITE" id="PS50081">
    <property type="entry name" value="ZF_DAG_PE_2"/>
    <property type="match status" value="2"/>
</dbReference>
<evidence type="ECO:0000256" key="6">
    <source>
        <dbReference type="ARBA" id="ARBA00022490"/>
    </source>
</evidence>
<comment type="similarity">
    <text evidence="3 20">Belongs to the protein kinase superfamily. AGC Ser/Thr protein kinase family. PKC subfamily.</text>
</comment>
<dbReference type="SMART" id="SM00109">
    <property type="entry name" value="C1"/>
    <property type="match status" value="2"/>
</dbReference>
<dbReference type="FunFam" id="1.10.510.10:FF:000150">
    <property type="entry name" value="Protein kinase C, theta"/>
    <property type="match status" value="1"/>
</dbReference>
<reference evidence="28" key="1">
    <citation type="submission" date="2025-08" db="UniProtKB">
        <authorList>
            <consortium name="RefSeq"/>
        </authorList>
    </citation>
    <scope>IDENTIFICATION</scope>
    <source>
        <tissue evidence="28">White muscle</tissue>
    </source>
</reference>
<comment type="subcellular location">
    <subcellularLocation>
        <location evidence="1">Cell membrane</location>
        <topology evidence="1">Peripheral membrane protein</topology>
    </subcellularLocation>
    <subcellularLocation>
        <location evidence="2">Cytoplasm</location>
    </subcellularLocation>
</comment>
<dbReference type="FunFam" id="3.30.60.20:FF:000008">
    <property type="entry name" value="Protein kinase C theta"/>
    <property type="match status" value="1"/>
</dbReference>
<comment type="catalytic activity">
    <reaction evidence="19">
        <text>L-seryl-[protein] + ATP = O-phospho-L-seryl-[protein] + ADP + H(+)</text>
        <dbReference type="Rhea" id="RHEA:17989"/>
        <dbReference type="Rhea" id="RHEA-COMP:9863"/>
        <dbReference type="Rhea" id="RHEA-COMP:11604"/>
        <dbReference type="ChEBI" id="CHEBI:15378"/>
        <dbReference type="ChEBI" id="CHEBI:29999"/>
        <dbReference type="ChEBI" id="CHEBI:30616"/>
        <dbReference type="ChEBI" id="CHEBI:83421"/>
        <dbReference type="ChEBI" id="CHEBI:456216"/>
        <dbReference type="EC" id="2.7.11.13"/>
    </reaction>
</comment>
<dbReference type="GO" id="GO:0004697">
    <property type="term" value="F:diacylglycerol-dependent serine/threonine kinase activity"/>
    <property type="evidence" value="ECO:0007669"/>
    <property type="project" value="UniProtKB-EC"/>
</dbReference>
<comment type="catalytic activity">
    <reaction evidence="18 20">
        <text>L-threonyl-[protein] + ATP = O-phospho-L-threonyl-[protein] + ADP + H(+)</text>
        <dbReference type="Rhea" id="RHEA:46608"/>
        <dbReference type="Rhea" id="RHEA-COMP:11060"/>
        <dbReference type="Rhea" id="RHEA-COMP:11605"/>
        <dbReference type="ChEBI" id="CHEBI:15378"/>
        <dbReference type="ChEBI" id="CHEBI:30013"/>
        <dbReference type="ChEBI" id="CHEBI:30616"/>
        <dbReference type="ChEBI" id="CHEBI:61977"/>
        <dbReference type="ChEBI" id="CHEBI:456216"/>
        <dbReference type="EC" id="2.7.11.13"/>
    </reaction>
</comment>
<evidence type="ECO:0000256" key="15">
    <source>
        <dbReference type="ARBA" id="ARBA00022833"/>
    </source>
</evidence>
<dbReference type="InterPro" id="IPR002219">
    <property type="entry name" value="PKC_DAG/PE"/>
</dbReference>
<evidence type="ECO:0000256" key="5">
    <source>
        <dbReference type="ARBA" id="ARBA00022475"/>
    </source>
</evidence>
<evidence type="ECO:0000256" key="1">
    <source>
        <dbReference type="ARBA" id="ARBA00004202"/>
    </source>
</evidence>
<dbReference type="FunFam" id="2.60.40.150:FF:000049">
    <property type="entry name" value="Protein kinase C delta type"/>
    <property type="match status" value="1"/>
</dbReference>
<protein>
    <recommendedName>
        <fullName evidence="4 20">Protein kinase C</fullName>
        <ecNumber evidence="4 20">2.7.11.13</ecNumber>
    </recommendedName>
</protein>
<feature type="domain" description="Phorbol-ester/DAG-type" evidence="25">
    <location>
        <begin position="233"/>
        <end position="283"/>
    </location>
</feature>
<dbReference type="InterPro" id="IPR046349">
    <property type="entry name" value="C1-like_sf"/>
</dbReference>
<dbReference type="PROSITE" id="PS00479">
    <property type="entry name" value="ZF_DAG_PE_1"/>
    <property type="match status" value="1"/>
</dbReference>
<dbReference type="PIRSF" id="PIRSF000551">
    <property type="entry name" value="PKC_delta"/>
    <property type="match status" value="1"/>
</dbReference>
<keyword evidence="12 20" id="KW-0547">Nucleotide-binding</keyword>
<dbReference type="InterPro" id="IPR008271">
    <property type="entry name" value="Ser/Thr_kinase_AS"/>
</dbReference>
<organism evidence="27 28">
    <name type="scientific">Salvelinus namaycush</name>
    <name type="common">Lake trout</name>
    <name type="synonym">Salmo namaycush</name>
    <dbReference type="NCBI Taxonomy" id="8040"/>
    <lineage>
        <taxon>Eukaryota</taxon>
        <taxon>Metazoa</taxon>
        <taxon>Chordata</taxon>
        <taxon>Craniata</taxon>
        <taxon>Vertebrata</taxon>
        <taxon>Euteleostomi</taxon>
        <taxon>Actinopterygii</taxon>
        <taxon>Neopterygii</taxon>
        <taxon>Teleostei</taxon>
        <taxon>Protacanthopterygii</taxon>
        <taxon>Salmoniformes</taxon>
        <taxon>Salmonidae</taxon>
        <taxon>Salmoninae</taxon>
        <taxon>Salvelinus</taxon>
    </lineage>
</organism>
<dbReference type="Pfam" id="PF00130">
    <property type="entry name" value="C1_1"/>
    <property type="match status" value="2"/>
</dbReference>
<feature type="domain" description="Phorbol-ester/DAG-type" evidence="25">
    <location>
        <begin position="161"/>
        <end position="211"/>
    </location>
</feature>
<dbReference type="Pfam" id="PF21494">
    <property type="entry name" value="PKC_C2"/>
    <property type="match status" value="1"/>
</dbReference>
<keyword evidence="7 20" id="KW-0723">Serine/threonine-protein kinase</keyword>
<evidence type="ECO:0000256" key="4">
    <source>
        <dbReference type="ARBA" id="ARBA00012429"/>
    </source>
</evidence>
<dbReference type="InterPro" id="IPR020454">
    <property type="entry name" value="DAG/PE-bd"/>
</dbReference>
<keyword evidence="5" id="KW-1003">Cell membrane</keyword>
<dbReference type="GO" id="GO:0007165">
    <property type="term" value="P:signal transduction"/>
    <property type="evidence" value="ECO:0007669"/>
    <property type="project" value="UniProtKB-ARBA"/>
</dbReference>
<dbReference type="SUPFAM" id="SSF49562">
    <property type="entry name" value="C2 domain (Calcium/lipid-binding domain, CaLB)"/>
    <property type="match status" value="1"/>
</dbReference>
<evidence type="ECO:0000256" key="16">
    <source>
        <dbReference type="ARBA" id="ARBA00022840"/>
    </source>
</evidence>
<evidence type="ECO:0000259" key="26">
    <source>
        <dbReference type="PROSITE" id="PS51285"/>
    </source>
</evidence>
<evidence type="ECO:0000256" key="18">
    <source>
        <dbReference type="ARBA" id="ARBA00047272"/>
    </source>
</evidence>
<evidence type="ECO:0000256" key="14">
    <source>
        <dbReference type="ARBA" id="ARBA00022777"/>
    </source>
</evidence>
<keyword evidence="27" id="KW-1185">Reference proteome</keyword>
<keyword evidence="13" id="KW-0863">Zinc-finger</keyword>
<gene>
    <name evidence="28" type="primary">LOC120065610</name>
</gene>
<dbReference type="GO" id="GO:0008270">
    <property type="term" value="F:zinc ion binding"/>
    <property type="evidence" value="ECO:0007669"/>
    <property type="project" value="UniProtKB-KW"/>
</dbReference>
<feature type="binding site" evidence="22">
    <location>
        <begin position="372"/>
        <end position="380"/>
    </location>
    <ligand>
        <name>ATP</name>
        <dbReference type="ChEBI" id="CHEBI:30616"/>
    </ligand>
</feature>